<dbReference type="Proteomes" id="UP000240569">
    <property type="component" value="Unassembled WGS sequence"/>
</dbReference>
<dbReference type="EMBL" id="NEXD01000047">
    <property type="protein sequence ID" value="PSN85078.1"/>
    <property type="molecule type" value="Genomic_DNA"/>
</dbReference>
<reference evidence="3 4" key="1">
    <citation type="submission" date="2017-04" db="EMBL/GenBank/DDBJ databases">
        <title>Novel microbial lineages endemic to geothermal iron-oxide mats fill important gaps in the evolutionary history of Archaea.</title>
        <authorList>
            <person name="Jay Z.J."/>
            <person name="Beam J.P."/>
            <person name="Dlakic M."/>
            <person name="Rusch D.B."/>
            <person name="Kozubal M.A."/>
            <person name="Inskeep W.P."/>
        </authorList>
    </citation>
    <scope>NUCLEOTIDE SEQUENCE [LARGE SCALE GENOMIC DNA]</scope>
    <source>
        <strain evidence="3">BE_D</strain>
    </source>
</reference>
<feature type="transmembrane region" description="Helical" evidence="1">
    <location>
        <begin position="113"/>
        <end position="140"/>
    </location>
</feature>
<evidence type="ECO:0000259" key="2">
    <source>
        <dbReference type="SMART" id="SM00418"/>
    </source>
</evidence>
<keyword evidence="1" id="KW-0472">Membrane</keyword>
<dbReference type="AlphaFoldDB" id="A0A2R6AFH2"/>
<evidence type="ECO:0000313" key="4">
    <source>
        <dbReference type="Proteomes" id="UP000240569"/>
    </source>
</evidence>
<dbReference type="InterPro" id="IPR036388">
    <property type="entry name" value="WH-like_DNA-bd_sf"/>
</dbReference>
<dbReference type="InterPro" id="IPR001845">
    <property type="entry name" value="HTH_ArsR_DNA-bd_dom"/>
</dbReference>
<keyword evidence="1" id="KW-0812">Transmembrane</keyword>
<sequence length="208" mass="22718">MVEAHGKNFCQKSYTLVLRNFFVAHLDALYKALADTTRRRILELLSQRGAMSYTENMNEVGIKNTGKLNYHLKTLGNLVQKDEQVRYTLSEAGKHAVSLLKKFSQPLEPSKSVVSVVGGILLVIVGAFLVVLALSSFVALPTSVSSEMGSQAFTTLTLSPHATKLGPVIPARSNAFVSWSANASVTVYLLARPQAYNSNSVCRKALWD</sequence>
<dbReference type="InterPro" id="IPR055771">
    <property type="entry name" value="DUF7347"/>
</dbReference>
<evidence type="ECO:0000313" key="3">
    <source>
        <dbReference type="EMBL" id="PSN85078.1"/>
    </source>
</evidence>
<accession>A0A2R6AFH2</accession>
<dbReference type="SMART" id="SM00418">
    <property type="entry name" value="HTH_ARSR"/>
    <property type="match status" value="1"/>
</dbReference>
<organism evidence="3 4">
    <name type="scientific">Candidatus Marsarchaeota G1 archaeon BE_D</name>
    <dbReference type="NCBI Taxonomy" id="1978156"/>
    <lineage>
        <taxon>Archaea</taxon>
        <taxon>Candidatus Marsarchaeota</taxon>
        <taxon>Candidatus Marsarchaeota group 1</taxon>
    </lineage>
</organism>
<dbReference type="SUPFAM" id="SSF46785">
    <property type="entry name" value="Winged helix' DNA-binding domain"/>
    <property type="match status" value="1"/>
</dbReference>
<proteinExistence type="predicted"/>
<name>A0A2R6AFH2_9ARCH</name>
<dbReference type="Pfam" id="PF24038">
    <property type="entry name" value="DUF7347"/>
    <property type="match status" value="1"/>
</dbReference>
<protein>
    <recommendedName>
        <fullName evidence="2">HTH arsR-type domain-containing protein</fullName>
    </recommendedName>
</protein>
<dbReference type="Gene3D" id="1.10.10.10">
    <property type="entry name" value="Winged helix-like DNA-binding domain superfamily/Winged helix DNA-binding domain"/>
    <property type="match status" value="1"/>
</dbReference>
<dbReference type="CDD" id="cd00090">
    <property type="entry name" value="HTH_ARSR"/>
    <property type="match status" value="1"/>
</dbReference>
<gene>
    <name evidence="3" type="ORF">B9Q02_07725</name>
</gene>
<dbReference type="GO" id="GO:0003700">
    <property type="term" value="F:DNA-binding transcription factor activity"/>
    <property type="evidence" value="ECO:0007669"/>
    <property type="project" value="InterPro"/>
</dbReference>
<comment type="caution">
    <text evidence="3">The sequence shown here is derived from an EMBL/GenBank/DDBJ whole genome shotgun (WGS) entry which is preliminary data.</text>
</comment>
<dbReference type="InterPro" id="IPR011991">
    <property type="entry name" value="ArsR-like_HTH"/>
</dbReference>
<feature type="domain" description="HTH arsR-type" evidence="2">
    <location>
        <begin position="28"/>
        <end position="105"/>
    </location>
</feature>
<dbReference type="InterPro" id="IPR036390">
    <property type="entry name" value="WH_DNA-bd_sf"/>
</dbReference>
<evidence type="ECO:0000256" key="1">
    <source>
        <dbReference type="SAM" id="Phobius"/>
    </source>
</evidence>
<keyword evidence="1" id="KW-1133">Transmembrane helix</keyword>